<dbReference type="Proteomes" id="UP001321014">
    <property type="component" value="Unassembled WGS sequence"/>
</dbReference>
<keyword evidence="2" id="KW-1185">Reference proteome</keyword>
<gene>
    <name evidence="1" type="ORF">OEZ49_01650</name>
</gene>
<name>A0ABT2WKN3_9RHOB</name>
<evidence type="ECO:0008006" key="3">
    <source>
        <dbReference type="Google" id="ProtNLM"/>
    </source>
</evidence>
<dbReference type="RefSeq" id="WP_263386698.1">
    <property type="nucleotide sequence ID" value="NZ_JAOVQN010000001.1"/>
</dbReference>
<dbReference type="EMBL" id="JAOVQN010000001">
    <property type="protein sequence ID" value="MCU9836462.1"/>
    <property type="molecule type" value="Genomic_DNA"/>
</dbReference>
<comment type="caution">
    <text evidence="1">The sequence shown here is derived from an EMBL/GenBank/DDBJ whole genome shotgun (WGS) entry which is preliminary data.</text>
</comment>
<reference evidence="1 2" key="1">
    <citation type="submission" date="2022-10" db="EMBL/GenBank/DDBJ databases">
        <title>Ruegeria sp. nov., isolated from ocean surface water.</title>
        <authorList>
            <person name="He W."/>
            <person name="Wang L."/>
            <person name="Zhang D.-F."/>
        </authorList>
    </citation>
    <scope>NUCLEOTIDE SEQUENCE [LARGE SCALE GENOMIC DNA]</scope>
    <source>
        <strain evidence="1 2">WL0004</strain>
    </source>
</reference>
<sequence>MQIDRSKSDTPRLQALAGQISALQGPCVGCSDCVGLCKALIDTLIVPDIVLTRKQETS</sequence>
<accession>A0ABT2WKN3</accession>
<evidence type="ECO:0000313" key="2">
    <source>
        <dbReference type="Proteomes" id="UP001321014"/>
    </source>
</evidence>
<protein>
    <recommendedName>
        <fullName evidence="3">4Fe-4S ferredoxin-type domain-containing protein</fullName>
    </recommendedName>
</protein>
<organism evidence="1 2">
    <name type="scientific">Ruegeria marisflavi</name>
    <dbReference type="NCBI Taxonomy" id="2984152"/>
    <lineage>
        <taxon>Bacteria</taxon>
        <taxon>Pseudomonadati</taxon>
        <taxon>Pseudomonadota</taxon>
        <taxon>Alphaproteobacteria</taxon>
        <taxon>Rhodobacterales</taxon>
        <taxon>Roseobacteraceae</taxon>
        <taxon>Ruegeria</taxon>
    </lineage>
</organism>
<evidence type="ECO:0000313" key="1">
    <source>
        <dbReference type="EMBL" id="MCU9836462.1"/>
    </source>
</evidence>
<proteinExistence type="predicted"/>